<organism evidence="1">
    <name type="scientific">Rhizophagus irregularis (strain DAOM 181602 / DAOM 197198 / MUCL 43194)</name>
    <name type="common">Arbuscular mycorrhizal fungus</name>
    <name type="synonym">Glomus intraradices</name>
    <dbReference type="NCBI Taxonomy" id="747089"/>
    <lineage>
        <taxon>Eukaryota</taxon>
        <taxon>Fungi</taxon>
        <taxon>Fungi incertae sedis</taxon>
        <taxon>Mucoromycota</taxon>
        <taxon>Glomeromycotina</taxon>
        <taxon>Glomeromycetes</taxon>
        <taxon>Glomerales</taxon>
        <taxon>Glomeraceae</taxon>
        <taxon>Rhizophagus</taxon>
    </lineage>
</organism>
<gene>
    <name evidence="1" type="ORF">GLOINDRAFT_14407</name>
</gene>
<accession>U9SKX0</accession>
<evidence type="ECO:0000313" key="1">
    <source>
        <dbReference type="EMBL" id="ERZ94642.1"/>
    </source>
</evidence>
<reference evidence="1" key="1">
    <citation type="submission" date="2013-07" db="EMBL/GenBank/DDBJ databases">
        <title>The genome of an arbuscular mycorrhizal fungus provides insights into the evolution of the oldest plant symbiosis.</title>
        <authorList>
            <consortium name="DOE Joint Genome Institute"/>
            <person name="Tisserant E."/>
            <person name="Malbreil M."/>
            <person name="Kuo A."/>
            <person name="Kohler A."/>
            <person name="Symeonidi A."/>
            <person name="Balestrini R."/>
            <person name="Charron P."/>
            <person name="Duensing N."/>
            <person name="Frei-dit-Frey N."/>
            <person name="Gianinazzi-Pearson V."/>
            <person name="Gilbert B."/>
            <person name="Handa Y."/>
            <person name="Hijri M."/>
            <person name="Kaul R."/>
            <person name="Kawaguchi M."/>
            <person name="Krajinski F."/>
            <person name="Lammers P."/>
            <person name="Lapierre D."/>
            <person name="Masclaux F.G."/>
            <person name="Murat C."/>
            <person name="Morin E."/>
            <person name="Ndikumana S."/>
            <person name="Pagni M."/>
            <person name="Petitpierre D."/>
            <person name="Requena N."/>
            <person name="Rosikiewicz P."/>
            <person name="Riley R."/>
            <person name="Saito K."/>
            <person name="San Clemente H."/>
            <person name="Shapiro H."/>
            <person name="van Tuinen D."/>
            <person name="Becard G."/>
            <person name="Bonfante P."/>
            <person name="Paszkowski U."/>
            <person name="Shachar-Hill Y."/>
            <person name="Young J.P."/>
            <person name="Sanders I.R."/>
            <person name="Henrissat B."/>
            <person name="Rensing S.A."/>
            <person name="Grigoriev I.V."/>
            <person name="Corradi N."/>
            <person name="Roux C."/>
            <person name="Martin F."/>
        </authorList>
    </citation>
    <scope>NUCLEOTIDE SEQUENCE</scope>
    <source>
        <strain evidence="1">DAOM 197198</strain>
    </source>
</reference>
<sequence length="160" mass="18572">MLFEIKEPGPGFDYFLNTSCNDWDVVQYHAFWKKSNFGLNKASIMRRFNTQLQKIKEQSTEEEKNNAIRLKKQFQSNCYNDSDVGHGNDNNPFIAQTGGVQRNISHAIDNVVINNVFKNDWIIPDGYNISTDFRKLQVESIEKLKTDLILSYAKEIDMIL</sequence>
<name>U9SKX0_RHIID</name>
<dbReference type="VEuPathDB" id="FungiDB:RhiirFUN_025318"/>
<proteinExistence type="predicted"/>
<dbReference type="EMBL" id="KI301859">
    <property type="protein sequence ID" value="ERZ94642.1"/>
    <property type="molecule type" value="Genomic_DNA"/>
</dbReference>
<protein>
    <submittedName>
        <fullName evidence="1">Uncharacterized protein</fullName>
    </submittedName>
</protein>
<dbReference type="AlphaFoldDB" id="U9SKX0"/>
<dbReference type="HOGENOM" id="CLU_1653079_0_0_1"/>